<name>A0A1X7IWE5_9BACT</name>
<dbReference type="GO" id="GO:0042802">
    <property type="term" value="F:identical protein binding"/>
    <property type="evidence" value="ECO:0007669"/>
    <property type="project" value="TreeGrafter"/>
</dbReference>
<dbReference type="Proteomes" id="UP000193355">
    <property type="component" value="Unassembled WGS sequence"/>
</dbReference>
<dbReference type="EMBL" id="FXBB01000006">
    <property type="protein sequence ID" value="SMG19406.1"/>
    <property type="molecule type" value="Genomic_DNA"/>
</dbReference>
<comment type="similarity">
    <text evidence="5">Belongs to the class-III pyridoxal-phosphate-dependent aminotransferase family.</text>
</comment>
<keyword evidence="2 6" id="KW-0032">Aminotransferase</keyword>
<dbReference type="CDD" id="cd00610">
    <property type="entry name" value="OAT_like"/>
    <property type="match status" value="1"/>
</dbReference>
<protein>
    <submittedName>
        <fullName evidence="6">Acetylornithine/LysW-gamma-L-lysine aminotransferase</fullName>
    </submittedName>
</protein>
<dbReference type="OrthoDB" id="1906at2"/>
<dbReference type="PANTHER" id="PTHR11986:SF79">
    <property type="entry name" value="ACETYLORNITHINE AMINOTRANSFERASE, MITOCHONDRIAL"/>
    <property type="match status" value="1"/>
</dbReference>
<dbReference type="GO" id="GO:0030170">
    <property type="term" value="F:pyridoxal phosphate binding"/>
    <property type="evidence" value="ECO:0007669"/>
    <property type="project" value="InterPro"/>
</dbReference>
<evidence type="ECO:0000313" key="6">
    <source>
        <dbReference type="EMBL" id="SMG19406.1"/>
    </source>
</evidence>
<dbReference type="Gene3D" id="3.90.1150.10">
    <property type="entry name" value="Aspartate Aminotransferase, domain 1"/>
    <property type="match status" value="1"/>
</dbReference>
<dbReference type="Gene3D" id="3.40.640.10">
    <property type="entry name" value="Type I PLP-dependent aspartate aminotransferase-like (Major domain)"/>
    <property type="match status" value="1"/>
</dbReference>
<dbReference type="InterPro" id="IPR050103">
    <property type="entry name" value="Class-III_PLP-dep_AT"/>
</dbReference>
<gene>
    <name evidence="6" type="ORF">SAMN06275492_1065</name>
</gene>
<keyword evidence="7" id="KW-1185">Reference proteome</keyword>
<organism evidence="6 7">
    <name type="scientific">Dethiosulfovibrio salsuginis</name>
    <dbReference type="NCBI Taxonomy" id="561720"/>
    <lineage>
        <taxon>Bacteria</taxon>
        <taxon>Thermotogati</taxon>
        <taxon>Synergistota</taxon>
        <taxon>Synergistia</taxon>
        <taxon>Synergistales</taxon>
        <taxon>Dethiosulfovibrionaceae</taxon>
        <taxon>Dethiosulfovibrio</taxon>
    </lineage>
</organism>
<dbReference type="FunFam" id="3.40.640.10:FF:000004">
    <property type="entry name" value="Acetylornithine aminotransferase"/>
    <property type="match status" value="1"/>
</dbReference>
<sequence>MSELYSGRGLTVSAGQGADLWDDKGKKYVDFMTGHGSSLFGHCHPELVSVAKVASQSPWSVGLGISSAPRDLFLNALRSLLPDGKAFLCNSGTESMEAAFKLVTARSGRRKILALRRAFHGRTMGALGLTFNPKYRKPWQTSLYPVEHLSPEDLPGAVDEDTCAVFVEPVQGEGGVYPLDLEIGKAISKACSKFDVPLVADEIQSGWGRCGSLLASSQVGLEPDVVCLAKGVAGGFPVGAVVWKGWIGDFPIAGHGTTYGGNPFVSALGLASWQLLQDREYPLQASSKGSRFKEILGKLDSPILGEVRGMGLLLGVDTTVKSSELVKALQDRGVLALPAGPKVLRFMPPFVAEDRHFNQAVEALKDVCDELERR</sequence>
<evidence type="ECO:0000256" key="5">
    <source>
        <dbReference type="RuleBase" id="RU003560"/>
    </source>
</evidence>
<dbReference type="PANTHER" id="PTHR11986">
    <property type="entry name" value="AMINOTRANSFERASE CLASS III"/>
    <property type="match status" value="1"/>
</dbReference>
<reference evidence="7" key="1">
    <citation type="submission" date="2017-04" db="EMBL/GenBank/DDBJ databases">
        <authorList>
            <person name="Varghese N."/>
            <person name="Submissions S."/>
        </authorList>
    </citation>
    <scope>NUCLEOTIDE SEQUENCE [LARGE SCALE GENOMIC DNA]</scope>
    <source>
        <strain evidence="7">USBA 82</strain>
    </source>
</reference>
<comment type="cofactor">
    <cofactor evidence="1">
        <name>pyridoxal 5'-phosphate</name>
        <dbReference type="ChEBI" id="CHEBI:597326"/>
    </cofactor>
</comment>
<evidence type="ECO:0000256" key="3">
    <source>
        <dbReference type="ARBA" id="ARBA00022679"/>
    </source>
</evidence>
<proteinExistence type="inferred from homology"/>
<evidence type="ECO:0000256" key="4">
    <source>
        <dbReference type="ARBA" id="ARBA00022898"/>
    </source>
</evidence>
<dbReference type="InterPro" id="IPR015421">
    <property type="entry name" value="PyrdxlP-dep_Trfase_major"/>
</dbReference>
<dbReference type="InterPro" id="IPR015424">
    <property type="entry name" value="PyrdxlP-dep_Trfase"/>
</dbReference>
<dbReference type="STRING" id="561720.SAMN06275492_1065"/>
<dbReference type="SUPFAM" id="SSF53383">
    <property type="entry name" value="PLP-dependent transferases"/>
    <property type="match status" value="1"/>
</dbReference>
<dbReference type="Pfam" id="PF00202">
    <property type="entry name" value="Aminotran_3"/>
    <property type="match status" value="1"/>
</dbReference>
<dbReference type="GO" id="GO:0008483">
    <property type="term" value="F:transaminase activity"/>
    <property type="evidence" value="ECO:0007669"/>
    <property type="project" value="UniProtKB-KW"/>
</dbReference>
<dbReference type="InterPro" id="IPR005814">
    <property type="entry name" value="Aminotrans_3"/>
</dbReference>
<evidence type="ECO:0000256" key="1">
    <source>
        <dbReference type="ARBA" id="ARBA00001933"/>
    </source>
</evidence>
<accession>A0A1X7IWE5</accession>
<evidence type="ECO:0000256" key="2">
    <source>
        <dbReference type="ARBA" id="ARBA00022576"/>
    </source>
</evidence>
<evidence type="ECO:0000313" key="7">
    <source>
        <dbReference type="Proteomes" id="UP000193355"/>
    </source>
</evidence>
<dbReference type="InterPro" id="IPR015422">
    <property type="entry name" value="PyrdxlP-dep_Trfase_small"/>
</dbReference>
<dbReference type="RefSeq" id="WP_085544006.1">
    <property type="nucleotide sequence ID" value="NZ_FXBB01000006.1"/>
</dbReference>
<keyword evidence="3 6" id="KW-0808">Transferase</keyword>
<dbReference type="AlphaFoldDB" id="A0A1X7IWE5"/>
<dbReference type="PIRSF" id="PIRSF000521">
    <property type="entry name" value="Transaminase_4ab_Lys_Orn"/>
    <property type="match status" value="1"/>
</dbReference>
<keyword evidence="4 5" id="KW-0663">Pyridoxal phosphate</keyword>